<sequence length="200" mass="22005">GGTGLGLAISRKLCRLMGGDITVESELGEGTSFRMFSLVETAKNQVIESIEKEEEKQTISHGFMGMRCLVAEDNEINLEVLLMLLEPYKLDITVTHNGQEALDALETQHFDFVLMDLQMPVLGGIEATKIIRASGKAYAHIPIIAMTANAMYGDRKRCLSQGMSEYIAKPLNRTRLSDAILRATHPSIEDHGDGLQKQAV</sequence>
<dbReference type="Pfam" id="PF02518">
    <property type="entry name" value="HATPase_c"/>
    <property type="match status" value="1"/>
</dbReference>
<evidence type="ECO:0000256" key="1">
    <source>
        <dbReference type="ARBA" id="ARBA00000085"/>
    </source>
</evidence>
<dbReference type="PROSITE" id="PS50110">
    <property type="entry name" value="RESPONSE_REGULATORY"/>
    <property type="match status" value="1"/>
</dbReference>
<feature type="modified residue" description="4-aspartylphosphate" evidence="5">
    <location>
        <position position="116"/>
    </location>
</feature>
<proteinExistence type="predicted"/>
<organism evidence="7">
    <name type="scientific">Hellea balneolensis</name>
    <dbReference type="NCBI Taxonomy" id="287478"/>
    <lineage>
        <taxon>Bacteria</taxon>
        <taxon>Pseudomonadati</taxon>
        <taxon>Pseudomonadota</taxon>
        <taxon>Alphaproteobacteria</taxon>
        <taxon>Maricaulales</taxon>
        <taxon>Robiginitomaculaceae</taxon>
        <taxon>Hellea</taxon>
    </lineage>
</organism>
<dbReference type="EC" id="2.7.13.3" evidence="2"/>
<dbReference type="SUPFAM" id="SSF52172">
    <property type="entry name" value="CheY-like"/>
    <property type="match status" value="1"/>
</dbReference>
<dbReference type="Gene3D" id="3.30.565.10">
    <property type="entry name" value="Histidine kinase-like ATPase, C-terminal domain"/>
    <property type="match status" value="1"/>
</dbReference>
<dbReference type="InterPro" id="IPR036890">
    <property type="entry name" value="HATPase_C_sf"/>
</dbReference>
<keyword evidence="7" id="KW-0418">Kinase</keyword>
<protein>
    <recommendedName>
        <fullName evidence="2">histidine kinase</fullName>
        <ecNumber evidence="2">2.7.13.3</ecNumber>
    </recommendedName>
</protein>
<dbReference type="InterPro" id="IPR001789">
    <property type="entry name" value="Sig_transdc_resp-reg_receiver"/>
</dbReference>
<dbReference type="EMBL" id="DRMJ01000355">
    <property type="protein sequence ID" value="HHL43315.1"/>
    <property type="molecule type" value="Genomic_DNA"/>
</dbReference>
<keyword evidence="7" id="KW-0808">Transferase</keyword>
<reference evidence="7" key="1">
    <citation type="journal article" date="2020" name="mSystems">
        <title>Genome- and Community-Level Interaction Insights into Carbon Utilization and Element Cycling Functions of Hydrothermarchaeota in Hydrothermal Sediment.</title>
        <authorList>
            <person name="Zhou Z."/>
            <person name="Liu Y."/>
            <person name="Xu W."/>
            <person name="Pan J."/>
            <person name="Luo Z.H."/>
            <person name="Li M."/>
        </authorList>
    </citation>
    <scope>NUCLEOTIDE SEQUENCE [LARGE SCALE GENOMIC DNA]</scope>
    <source>
        <strain evidence="7">HyVt-485</strain>
    </source>
</reference>
<feature type="domain" description="Response regulatory" evidence="6">
    <location>
        <begin position="67"/>
        <end position="184"/>
    </location>
</feature>
<dbReference type="GO" id="GO:0000160">
    <property type="term" value="P:phosphorelay signal transduction system"/>
    <property type="evidence" value="ECO:0007669"/>
    <property type="project" value="UniProtKB-KW"/>
</dbReference>
<comment type="catalytic activity">
    <reaction evidence="1">
        <text>ATP + protein L-histidine = ADP + protein N-phospho-L-histidine.</text>
        <dbReference type="EC" id="2.7.13.3"/>
    </reaction>
</comment>
<dbReference type="AlphaFoldDB" id="A0A7C5M3N5"/>
<dbReference type="Pfam" id="PF00072">
    <property type="entry name" value="Response_reg"/>
    <property type="match status" value="1"/>
</dbReference>
<evidence type="ECO:0000256" key="2">
    <source>
        <dbReference type="ARBA" id="ARBA00012438"/>
    </source>
</evidence>
<dbReference type="Gene3D" id="3.40.50.2300">
    <property type="match status" value="1"/>
</dbReference>
<keyword evidence="4" id="KW-0902">Two-component regulatory system</keyword>
<dbReference type="InterPro" id="IPR011006">
    <property type="entry name" value="CheY-like_superfamily"/>
</dbReference>
<gene>
    <name evidence="7" type="ORF">ENJ42_06855</name>
</gene>
<dbReference type="CDD" id="cd17546">
    <property type="entry name" value="REC_hyHK_CKI1_RcsC-like"/>
    <property type="match status" value="1"/>
</dbReference>
<dbReference type="InterPro" id="IPR004358">
    <property type="entry name" value="Sig_transdc_His_kin-like_C"/>
</dbReference>
<dbReference type="PANTHER" id="PTHR45339:SF1">
    <property type="entry name" value="HYBRID SIGNAL TRANSDUCTION HISTIDINE KINASE J"/>
    <property type="match status" value="1"/>
</dbReference>
<accession>A0A7C5M3N5</accession>
<dbReference type="SMART" id="SM00448">
    <property type="entry name" value="REC"/>
    <property type="match status" value="1"/>
</dbReference>
<comment type="caution">
    <text evidence="7">The sequence shown here is derived from an EMBL/GenBank/DDBJ whole genome shotgun (WGS) entry which is preliminary data.</text>
</comment>
<evidence type="ECO:0000256" key="3">
    <source>
        <dbReference type="ARBA" id="ARBA00022553"/>
    </source>
</evidence>
<dbReference type="GO" id="GO:0004673">
    <property type="term" value="F:protein histidine kinase activity"/>
    <property type="evidence" value="ECO:0007669"/>
    <property type="project" value="UniProtKB-EC"/>
</dbReference>
<keyword evidence="3 5" id="KW-0597">Phosphoprotein</keyword>
<dbReference type="SUPFAM" id="SSF55874">
    <property type="entry name" value="ATPase domain of HSP90 chaperone/DNA topoisomerase II/histidine kinase"/>
    <property type="match status" value="1"/>
</dbReference>
<dbReference type="PRINTS" id="PR00344">
    <property type="entry name" value="BCTRLSENSOR"/>
</dbReference>
<dbReference type="PANTHER" id="PTHR45339">
    <property type="entry name" value="HYBRID SIGNAL TRANSDUCTION HISTIDINE KINASE J"/>
    <property type="match status" value="1"/>
</dbReference>
<dbReference type="Proteomes" id="UP000885830">
    <property type="component" value="Unassembled WGS sequence"/>
</dbReference>
<evidence type="ECO:0000256" key="4">
    <source>
        <dbReference type="ARBA" id="ARBA00023012"/>
    </source>
</evidence>
<name>A0A7C5M3N5_9PROT</name>
<evidence type="ECO:0000313" key="7">
    <source>
        <dbReference type="EMBL" id="HHL43315.1"/>
    </source>
</evidence>
<evidence type="ECO:0000259" key="6">
    <source>
        <dbReference type="PROSITE" id="PS50110"/>
    </source>
</evidence>
<dbReference type="InterPro" id="IPR003594">
    <property type="entry name" value="HATPase_dom"/>
</dbReference>
<feature type="non-terminal residue" evidence="7">
    <location>
        <position position="1"/>
    </location>
</feature>
<evidence type="ECO:0000256" key="5">
    <source>
        <dbReference type="PROSITE-ProRule" id="PRU00169"/>
    </source>
</evidence>